<dbReference type="InterPro" id="IPR008972">
    <property type="entry name" value="Cupredoxin"/>
</dbReference>
<dbReference type="AlphaFoldDB" id="A0A6F8V880"/>
<dbReference type="SUPFAM" id="SSF49503">
    <property type="entry name" value="Cupredoxins"/>
    <property type="match status" value="1"/>
</dbReference>
<reference evidence="3" key="1">
    <citation type="submission" date="2020-03" db="EMBL/GenBank/DDBJ databases">
        <title>Complete genome sequence of sulfur-oxidizing bacterium skT11.</title>
        <authorList>
            <person name="Kanda M."/>
            <person name="Kojima H."/>
            <person name="Fukui M."/>
        </authorList>
    </citation>
    <scope>NUCLEOTIDE SEQUENCE [LARGE SCALE GENOMIC DNA]</scope>
    <source>
        <strain evidence="3">skT11</strain>
    </source>
</reference>
<evidence type="ECO:0000259" key="1">
    <source>
        <dbReference type="Pfam" id="PF13473"/>
    </source>
</evidence>
<feature type="domain" description="EfeO-type cupredoxin-like" evidence="1">
    <location>
        <begin position="20"/>
        <end position="116"/>
    </location>
</feature>
<evidence type="ECO:0000313" key="3">
    <source>
        <dbReference type="Proteomes" id="UP000502260"/>
    </source>
</evidence>
<dbReference type="Proteomes" id="UP000502260">
    <property type="component" value="Chromosome"/>
</dbReference>
<dbReference type="Gene3D" id="2.60.40.420">
    <property type="entry name" value="Cupredoxins - blue copper proteins"/>
    <property type="match status" value="1"/>
</dbReference>
<accession>A0A6F8V880</accession>
<dbReference type="Pfam" id="PF13473">
    <property type="entry name" value="Cupredoxin_1"/>
    <property type="match status" value="1"/>
</dbReference>
<evidence type="ECO:0000313" key="2">
    <source>
        <dbReference type="EMBL" id="BCB26043.1"/>
    </source>
</evidence>
<protein>
    <recommendedName>
        <fullName evidence="1">EfeO-type cupredoxin-like domain-containing protein</fullName>
    </recommendedName>
</protein>
<sequence length="117" mass="12825">MNTLHCLFRVHLTGLAAIGLILPLHVHAEELPSYALTVANGRFQPETINVPAGQRFKLIITNKGPGPEEFESFELRKETVLGAGVTRALVFAPMKPGVYKFFGEFHPDTAKGQIAVK</sequence>
<dbReference type="KEGG" id="slac:SKTS_09290"/>
<dbReference type="InterPro" id="IPR028096">
    <property type="entry name" value="EfeO_Cupredoxin"/>
</dbReference>
<proteinExistence type="predicted"/>
<dbReference type="RefSeq" id="WP_173061089.1">
    <property type="nucleotide sequence ID" value="NZ_AP022853.1"/>
</dbReference>
<organism evidence="2 3">
    <name type="scientific">Sulfurimicrobium lacus</name>
    <dbReference type="NCBI Taxonomy" id="2715678"/>
    <lineage>
        <taxon>Bacteria</taxon>
        <taxon>Pseudomonadati</taxon>
        <taxon>Pseudomonadota</taxon>
        <taxon>Betaproteobacteria</taxon>
        <taxon>Nitrosomonadales</taxon>
        <taxon>Sulfuricellaceae</taxon>
        <taxon>Sulfurimicrobium</taxon>
    </lineage>
</organism>
<name>A0A6F8V880_9PROT</name>
<dbReference type="EMBL" id="AP022853">
    <property type="protein sequence ID" value="BCB26043.1"/>
    <property type="molecule type" value="Genomic_DNA"/>
</dbReference>
<gene>
    <name evidence="2" type="ORF">SKTS_09290</name>
</gene>
<keyword evidence="3" id="KW-1185">Reference proteome</keyword>